<evidence type="ECO:0000313" key="2">
    <source>
        <dbReference type="Proteomes" id="UP000192911"/>
    </source>
</evidence>
<evidence type="ECO:0000313" key="1">
    <source>
        <dbReference type="EMBL" id="SMF32392.1"/>
    </source>
</evidence>
<dbReference type="Gene3D" id="3.30.70.1230">
    <property type="entry name" value="Nucleotide cyclase"/>
    <property type="match status" value="1"/>
</dbReference>
<dbReference type="SUPFAM" id="SSF55073">
    <property type="entry name" value="Nucleotide cyclase"/>
    <property type="match status" value="1"/>
</dbReference>
<name>A0A1X7EE67_TRICW</name>
<reference evidence="2" key="1">
    <citation type="submission" date="2017-04" db="EMBL/GenBank/DDBJ databases">
        <authorList>
            <person name="Varghese N."/>
            <person name="Submissions S."/>
        </authorList>
    </citation>
    <scope>NUCLEOTIDE SEQUENCE [LARGE SCALE GENOMIC DNA]</scope>
    <source>
        <strain evidence="2">Ballard 720</strain>
    </source>
</reference>
<dbReference type="GeneID" id="95553651"/>
<gene>
    <name evidence="1" type="ORF">SAMN06295900_105268</name>
</gene>
<evidence type="ECO:0008006" key="3">
    <source>
        <dbReference type="Google" id="ProtNLM"/>
    </source>
</evidence>
<dbReference type="InterPro" id="IPR029787">
    <property type="entry name" value="Nucleotide_cyclase"/>
</dbReference>
<dbReference type="AlphaFoldDB" id="A0A1X7EE67"/>
<dbReference type="RefSeq" id="WP_085227511.1">
    <property type="nucleotide sequence ID" value="NZ_BSQD01000004.1"/>
</dbReference>
<dbReference type="Proteomes" id="UP000192911">
    <property type="component" value="Unassembled WGS sequence"/>
</dbReference>
<dbReference type="STRING" id="28094.SAMN06295900_105268"/>
<proteinExistence type="predicted"/>
<dbReference type="OrthoDB" id="5476461at2"/>
<dbReference type="EMBL" id="FXAH01000005">
    <property type="protein sequence ID" value="SMF32392.1"/>
    <property type="molecule type" value="Genomic_DNA"/>
</dbReference>
<keyword evidence="2" id="KW-1185">Reference proteome</keyword>
<organism evidence="1 2">
    <name type="scientific">Trinickia caryophylli</name>
    <name type="common">Paraburkholderia caryophylli</name>
    <dbReference type="NCBI Taxonomy" id="28094"/>
    <lineage>
        <taxon>Bacteria</taxon>
        <taxon>Pseudomonadati</taxon>
        <taxon>Pseudomonadota</taxon>
        <taxon>Betaproteobacteria</taxon>
        <taxon>Burkholderiales</taxon>
        <taxon>Burkholderiaceae</taxon>
        <taxon>Trinickia</taxon>
    </lineage>
</organism>
<sequence length="204" mass="21856">MSKARYSEIFSSPDRKSERTFLVADLVGSKDLARSGVSYDDFLKNAVQFFDICDDHLGNHGAERIRLDGDAVKAAFDPDQAHMAVKAAIAIHKASKGLPHPTLAAVGIATGSVVDVDDDYASMVTISARHLALAGSPLSILICLNTAQRIGAGSHFAADAIGDRQAVLLPIASKPVEYHEVKWDKIRYGLKSKAVTQGLSLLSR</sequence>
<protein>
    <recommendedName>
        <fullName evidence="3">Adenylate cyclase, class 3</fullName>
    </recommendedName>
</protein>
<accession>A0A1X7EE67</accession>